<feature type="domain" description="CusB-like beta-barrel" evidence="4">
    <location>
        <begin position="250"/>
        <end position="319"/>
    </location>
</feature>
<dbReference type="SUPFAM" id="SSF111369">
    <property type="entry name" value="HlyD-like secretion proteins"/>
    <property type="match status" value="1"/>
</dbReference>
<keyword evidence="2" id="KW-0175">Coiled coil</keyword>
<dbReference type="Proteomes" id="UP000759443">
    <property type="component" value="Unassembled WGS sequence"/>
</dbReference>
<comment type="caution">
    <text evidence="5">The sequence shown here is derived from an EMBL/GenBank/DDBJ whole genome shotgun (WGS) entry which is preliminary data.</text>
</comment>
<feature type="chain" id="PRO_5047408300" evidence="3">
    <location>
        <begin position="30"/>
        <end position="404"/>
    </location>
</feature>
<dbReference type="Gene3D" id="2.40.420.20">
    <property type="match status" value="1"/>
</dbReference>
<evidence type="ECO:0000256" key="2">
    <source>
        <dbReference type="SAM" id="Coils"/>
    </source>
</evidence>
<dbReference type="Pfam" id="PF25954">
    <property type="entry name" value="Beta-barrel_RND_2"/>
    <property type="match status" value="1"/>
</dbReference>
<keyword evidence="6" id="KW-1185">Reference proteome</keyword>
<protein>
    <submittedName>
        <fullName evidence="5">HlyD family secretion protein</fullName>
    </submittedName>
</protein>
<proteinExistence type="inferred from homology"/>
<dbReference type="Gene3D" id="1.10.287.470">
    <property type="entry name" value="Helix hairpin bin"/>
    <property type="match status" value="1"/>
</dbReference>
<dbReference type="Gene3D" id="2.40.30.170">
    <property type="match status" value="1"/>
</dbReference>
<dbReference type="InterPro" id="IPR006143">
    <property type="entry name" value="RND_pump_MFP"/>
</dbReference>
<name>A0ABS4DSN1_9HYPH</name>
<dbReference type="SUPFAM" id="SSF56954">
    <property type="entry name" value="Outer membrane efflux proteins (OEP)"/>
    <property type="match status" value="1"/>
</dbReference>
<dbReference type="RefSeq" id="WP_377299908.1">
    <property type="nucleotide sequence ID" value="NZ_JBHSME010000001.1"/>
</dbReference>
<dbReference type="PANTHER" id="PTHR30469">
    <property type="entry name" value="MULTIDRUG RESISTANCE PROTEIN MDTA"/>
    <property type="match status" value="1"/>
</dbReference>
<evidence type="ECO:0000259" key="4">
    <source>
        <dbReference type="Pfam" id="PF25954"/>
    </source>
</evidence>
<evidence type="ECO:0000313" key="5">
    <source>
        <dbReference type="EMBL" id="MBP1848677.1"/>
    </source>
</evidence>
<reference evidence="5 6" key="1">
    <citation type="submission" date="2021-03" db="EMBL/GenBank/DDBJ databases">
        <title>Genomic Encyclopedia of Type Strains, Phase IV (KMG-IV): sequencing the most valuable type-strain genomes for metagenomic binning, comparative biology and taxonomic classification.</title>
        <authorList>
            <person name="Goeker M."/>
        </authorList>
    </citation>
    <scope>NUCLEOTIDE SEQUENCE [LARGE SCALE GENOMIC DNA]</scope>
    <source>
        <strain evidence="5 6">DSM 21600</strain>
    </source>
</reference>
<dbReference type="PANTHER" id="PTHR30469:SF15">
    <property type="entry name" value="HLYD FAMILY OF SECRETION PROTEINS"/>
    <property type="match status" value="1"/>
</dbReference>
<dbReference type="EMBL" id="JAGGJU010000001">
    <property type="protein sequence ID" value="MBP1848677.1"/>
    <property type="molecule type" value="Genomic_DNA"/>
</dbReference>
<feature type="signal peptide" evidence="3">
    <location>
        <begin position="1"/>
        <end position="29"/>
    </location>
</feature>
<keyword evidence="3" id="KW-0732">Signal</keyword>
<dbReference type="NCBIfam" id="TIGR01730">
    <property type="entry name" value="RND_mfp"/>
    <property type="match status" value="1"/>
</dbReference>
<accession>A0ABS4DSN1</accession>
<dbReference type="InterPro" id="IPR058792">
    <property type="entry name" value="Beta-barrel_RND_2"/>
</dbReference>
<dbReference type="Gene3D" id="2.40.50.100">
    <property type="match status" value="1"/>
</dbReference>
<feature type="coiled-coil region" evidence="2">
    <location>
        <begin position="114"/>
        <end position="193"/>
    </location>
</feature>
<evidence type="ECO:0000313" key="6">
    <source>
        <dbReference type="Proteomes" id="UP000759443"/>
    </source>
</evidence>
<evidence type="ECO:0000256" key="1">
    <source>
        <dbReference type="ARBA" id="ARBA00009477"/>
    </source>
</evidence>
<comment type="similarity">
    <text evidence="1">Belongs to the membrane fusion protein (MFP) (TC 8.A.1) family.</text>
</comment>
<organism evidence="5 6">
    <name type="scientific">Rhizobium halophytocola</name>
    <dbReference type="NCBI Taxonomy" id="735519"/>
    <lineage>
        <taxon>Bacteria</taxon>
        <taxon>Pseudomonadati</taxon>
        <taxon>Pseudomonadota</taxon>
        <taxon>Alphaproteobacteria</taxon>
        <taxon>Hyphomicrobiales</taxon>
        <taxon>Rhizobiaceae</taxon>
        <taxon>Rhizobium/Agrobacterium group</taxon>
        <taxon>Rhizobium</taxon>
    </lineage>
</organism>
<sequence>MTWIMFRKTTHIALLLACTALAAPAGALAESTPDTAGQSKASDNLPAIVVTKAAQRHLVDRVVATGSIKPVQEVYIQPLVEGMSIKSLNADTGDVVEANQVLARLNDDSLTLQKSQYAANRAKAEAALAQSEAQMADAKAAANEADRQYDRAQRLGKNGTMSTSQVEQAETSAASAKAQLNSAEKAIAVSKADIKVIDAQVADIDLQLARTDVRTPFAGTVSARDAKVGAIASGSGTPMFTVIRDGQIELVADVPETDILKVKVGQKVTISVAGGAENLTGSVRIVSPTVDATTRLGAIHINIDDDDRARAGMYARAEIVISEADAVALPLSAVNTGVDGSVVRRVEDGVVHVAKIETGIIDDGFVEVKSGLAEGDEVVAKAGAFVGEGDHIRPVDQQQTAASN</sequence>
<evidence type="ECO:0000256" key="3">
    <source>
        <dbReference type="SAM" id="SignalP"/>
    </source>
</evidence>
<gene>
    <name evidence="5" type="ORF">J2Z17_000094</name>
</gene>